<proteinExistence type="predicted"/>
<dbReference type="InterPro" id="IPR033701">
    <property type="entry name" value="POLO_box_1"/>
</dbReference>
<sequence length="983" mass="110552">MAGRGGVDMEALSPRDVNALPKRTTDLKAKATAQLRTAKDKDHPPPPPPQVVEPPSSDRKNGAVYQVGKLLGKGGFAICYDGKHVDSGKRYALKIVKSTMPVKMQQKFQTELQIHSKMRHANIVQFHRAFTFESCTYLTLELCPNGSLMEMVKKRKGLTEAEVRFYTIQIAGAIKYMHGKGIIHRDLKMGNIFLDKHMNAKVGDFGLAALLVTGNDMHTIRRTTLCGTPNYIAPEILQKGKAGHDHNVDIWSLGIIMFAMLTTKPPFQSSTTDEIYRRARDRDYDWPQNDQKLISLEVKDIVASMLVDAHRRPDPDAIVQHPFFTAGYVPAQAEITSRLRETAPEQEIFHDSCASPRLQERVVRNLRDLCQQCEVGPWQQNIQPVKTAIWREIASEEKHGLTPSIPLAVDIVYRPYDELRREKQQLQASQSVSLLCEKTEALTLDAPTKFAPSGWLKAPPQSFAAQQRAANKPPTTIPSSRTQPSMSTAPARPLATRSRSVKKDIPLTTSGALSVEDHEQAKKVSARATRTQLPSSRAQPTARPALAARSTSTTKTDPSPQPREEPTDERKVVSLFGPGEQQEYIEDTRPDLVLSRMRKLQAELERALNSRSMAYISTKQKGPEVPKVVVKWVDYTNKFGLGYILNDGSAGCILNSVIAPAGDDQAVLPPSFLLIHDAEKHITRRNDPTYHERQQVVPMTEPIYFYETKGEDGVSRVRLEPEEFRVPVSQNGTAAKLGPGKNDYEHRKRERIVLWKKFANYMLQYAREHPDAETARPYPVDTPGDLVTFYQRFGDVQVFHFCDGHLQFNFPDHTKIVLDRTGTWCHFWHLSQEAAEQLASTGAMDEASLDDRAVLSYPLQTLLNFSTVPKASQRSVPNSTRHRPEIPLELQGIPAANDFRRKVEFIRAVVKEWARNGGIGKSDMSREGRLKWPGLRQTIDIEVMSKQAWVTVGARGEDSRHAVWVDSRNPTMLLDEIDETKKS</sequence>
<gene>
    <name evidence="9" type="primary">CDC5</name>
    <name evidence="9" type="ORF">Daus18300_002040</name>
</gene>
<feature type="compositionally biased region" description="Polar residues" evidence="7">
    <location>
        <begin position="463"/>
        <end position="488"/>
    </location>
</feature>
<dbReference type="InterPro" id="IPR000719">
    <property type="entry name" value="Prot_kinase_dom"/>
</dbReference>
<keyword evidence="2 9" id="KW-0808">Transferase</keyword>
<feature type="region of interest" description="Disordered" evidence="7">
    <location>
        <begin position="1"/>
        <end position="60"/>
    </location>
</feature>
<evidence type="ECO:0000256" key="2">
    <source>
        <dbReference type="ARBA" id="ARBA00022679"/>
    </source>
</evidence>
<dbReference type="InterPro" id="IPR011009">
    <property type="entry name" value="Kinase-like_dom_sf"/>
</dbReference>
<feature type="binding site" evidence="6">
    <location>
        <position position="103"/>
    </location>
    <ligand>
        <name>ATP</name>
        <dbReference type="ChEBI" id="CHEBI:30616"/>
    </ligand>
</feature>
<feature type="compositionally biased region" description="Polar residues" evidence="7">
    <location>
        <begin position="528"/>
        <end position="539"/>
    </location>
</feature>
<dbReference type="CDD" id="cd14099">
    <property type="entry name" value="STKc_PLK"/>
    <property type="match status" value="1"/>
</dbReference>
<dbReference type="GO" id="GO:0016301">
    <property type="term" value="F:kinase activity"/>
    <property type="evidence" value="ECO:0007669"/>
    <property type="project" value="UniProtKB-KW"/>
</dbReference>
<dbReference type="PANTHER" id="PTHR24345">
    <property type="entry name" value="SERINE/THREONINE-PROTEIN KINASE PLK"/>
    <property type="match status" value="1"/>
</dbReference>
<dbReference type="InterPro" id="IPR000959">
    <property type="entry name" value="POLO_box_dom"/>
</dbReference>
<dbReference type="InterPro" id="IPR017441">
    <property type="entry name" value="Protein_kinase_ATP_BS"/>
</dbReference>
<keyword evidence="4 9" id="KW-0418">Kinase</keyword>
<evidence type="ECO:0000313" key="10">
    <source>
        <dbReference type="Proteomes" id="UP001583177"/>
    </source>
</evidence>
<dbReference type="InterPro" id="IPR036947">
    <property type="entry name" value="POLO_box_dom_sf"/>
</dbReference>
<dbReference type="CDD" id="cd13118">
    <property type="entry name" value="POLO_box_1"/>
    <property type="match status" value="1"/>
</dbReference>
<dbReference type="Gene3D" id="1.10.510.10">
    <property type="entry name" value="Transferase(Phosphotransferase) domain 1"/>
    <property type="match status" value="1"/>
</dbReference>
<dbReference type="SUPFAM" id="SSF56112">
    <property type="entry name" value="Protein kinase-like (PK-like)"/>
    <property type="match status" value="1"/>
</dbReference>
<dbReference type="Pfam" id="PF00069">
    <property type="entry name" value="Pkinase"/>
    <property type="match status" value="1"/>
</dbReference>
<keyword evidence="3 6" id="KW-0547">Nucleotide-binding</keyword>
<keyword evidence="5 6" id="KW-0067">ATP-binding</keyword>
<dbReference type="EC" id="2.7.11.21" evidence="9"/>
<dbReference type="Gene3D" id="3.30.1120.30">
    <property type="entry name" value="POLO box domain"/>
    <property type="match status" value="2"/>
</dbReference>
<dbReference type="Pfam" id="PF00659">
    <property type="entry name" value="POLO_box"/>
    <property type="match status" value="1"/>
</dbReference>
<name>A0ABR3XT65_9PEZI</name>
<organism evidence="9 10">
    <name type="scientific">Diaporthe australafricana</name>
    <dbReference type="NCBI Taxonomy" id="127596"/>
    <lineage>
        <taxon>Eukaryota</taxon>
        <taxon>Fungi</taxon>
        <taxon>Dikarya</taxon>
        <taxon>Ascomycota</taxon>
        <taxon>Pezizomycotina</taxon>
        <taxon>Sordariomycetes</taxon>
        <taxon>Sordariomycetidae</taxon>
        <taxon>Diaporthales</taxon>
        <taxon>Diaporthaceae</taxon>
        <taxon>Diaporthe</taxon>
    </lineage>
</organism>
<evidence type="ECO:0000256" key="7">
    <source>
        <dbReference type="SAM" id="MobiDB-lite"/>
    </source>
</evidence>
<keyword evidence="1" id="KW-0723">Serine/threonine-protein kinase</keyword>
<dbReference type="PROSITE" id="PS00107">
    <property type="entry name" value="PROTEIN_KINASE_ATP"/>
    <property type="match status" value="1"/>
</dbReference>
<feature type="compositionally biased region" description="Polar residues" evidence="7">
    <location>
        <begin position="549"/>
        <end position="558"/>
    </location>
</feature>
<evidence type="ECO:0000256" key="4">
    <source>
        <dbReference type="ARBA" id="ARBA00022777"/>
    </source>
</evidence>
<accession>A0ABR3XT65</accession>
<comment type="caution">
    <text evidence="9">The sequence shown here is derived from an EMBL/GenBank/DDBJ whole genome shotgun (WGS) entry which is preliminary data.</text>
</comment>
<evidence type="ECO:0000256" key="6">
    <source>
        <dbReference type="PROSITE-ProRule" id="PRU10141"/>
    </source>
</evidence>
<dbReference type="SMART" id="SM00220">
    <property type="entry name" value="S_TKc"/>
    <property type="match status" value="1"/>
</dbReference>
<dbReference type="SUPFAM" id="SSF82615">
    <property type="entry name" value="Polo-box domain"/>
    <property type="match status" value="2"/>
</dbReference>
<dbReference type="PANTHER" id="PTHR24345:SF0">
    <property type="entry name" value="CELL CYCLE SERINE_THREONINE-PROTEIN KINASE CDC5_MSD2"/>
    <property type="match status" value="1"/>
</dbReference>
<keyword evidence="10" id="KW-1185">Reference proteome</keyword>
<feature type="domain" description="Protein kinase" evidence="8">
    <location>
        <begin position="65"/>
        <end position="324"/>
    </location>
</feature>
<dbReference type="PROSITE" id="PS50011">
    <property type="entry name" value="PROTEIN_KINASE_DOM"/>
    <property type="match status" value="1"/>
</dbReference>
<dbReference type="PROSITE" id="PS00108">
    <property type="entry name" value="PROTEIN_KINASE_ST"/>
    <property type="match status" value="1"/>
</dbReference>
<feature type="region of interest" description="Disordered" evidence="7">
    <location>
        <begin position="453"/>
        <end position="570"/>
    </location>
</feature>
<dbReference type="EMBL" id="JAWRVE010000011">
    <property type="protein sequence ID" value="KAL1878764.1"/>
    <property type="molecule type" value="Genomic_DNA"/>
</dbReference>
<evidence type="ECO:0000256" key="5">
    <source>
        <dbReference type="ARBA" id="ARBA00022840"/>
    </source>
</evidence>
<dbReference type="InterPro" id="IPR008271">
    <property type="entry name" value="Ser/Thr_kinase_AS"/>
</dbReference>
<dbReference type="Proteomes" id="UP001583177">
    <property type="component" value="Unassembled WGS sequence"/>
</dbReference>
<evidence type="ECO:0000313" key="9">
    <source>
        <dbReference type="EMBL" id="KAL1878764.1"/>
    </source>
</evidence>
<evidence type="ECO:0000256" key="1">
    <source>
        <dbReference type="ARBA" id="ARBA00022527"/>
    </source>
</evidence>
<evidence type="ECO:0000256" key="3">
    <source>
        <dbReference type="ARBA" id="ARBA00022741"/>
    </source>
</evidence>
<protein>
    <submittedName>
        <fullName evidence="9">Cell cycle serine/threonine-protein kinase cdc5/MSD2</fullName>
        <ecNumber evidence="9">2.7.11.21</ecNumber>
    </submittedName>
</protein>
<reference evidence="9 10" key="1">
    <citation type="journal article" date="2024" name="IMA Fungus">
        <title>IMA Genome - F19 : A genome assembly and annotation guide to empower mycologists, including annotated draft genome sequences of Ceratocystis pirilliformis, Diaporthe australafricana, Fusarium ophioides, Paecilomyces lecythidis, and Sporothrix stenoceras.</title>
        <authorList>
            <person name="Aylward J."/>
            <person name="Wilson A.M."/>
            <person name="Visagie C.M."/>
            <person name="Spraker J."/>
            <person name="Barnes I."/>
            <person name="Buitendag C."/>
            <person name="Ceriani C."/>
            <person name="Del Mar Angel L."/>
            <person name="du Plessis D."/>
            <person name="Fuchs T."/>
            <person name="Gasser K."/>
            <person name="Kramer D."/>
            <person name="Li W."/>
            <person name="Munsamy K."/>
            <person name="Piso A."/>
            <person name="Price J.L."/>
            <person name="Sonnekus B."/>
            <person name="Thomas C."/>
            <person name="van der Nest A."/>
            <person name="van Dijk A."/>
            <person name="van Heerden A."/>
            <person name="van Vuuren N."/>
            <person name="Yilmaz N."/>
            <person name="Duong T.A."/>
            <person name="van der Merwe N.A."/>
            <person name="Wingfield M.J."/>
            <person name="Wingfield B.D."/>
        </authorList>
    </citation>
    <scope>NUCLEOTIDE SEQUENCE [LARGE SCALE GENOMIC DNA]</scope>
    <source>
        <strain evidence="9 10">CMW 18300</strain>
    </source>
</reference>
<evidence type="ECO:0000259" key="8">
    <source>
        <dbReference type="PROSITE" id="PS50011"/>
    </source>
</evidence>